<sequence>MKKVVLLFGMMLITTVIFAQNKPKNIKELRDSVFTVMKLSDENRQKMHDVIAESGKAQKAIKDDATLNDEQKKEKIKVLRTEMAAKEKMILTPEQSQMWKEFAAAQKNKPKQ</sequence>
<proteinExistence type="predicted"/>
<feature type="chain" id="PRO_5042514993" description="LTXXQ motif family protein" evidence="1">
    <location>
        <begin position="20"/>
        <end position="112"/>
    </location>
</feature>
<dbReference type="Proteomes" id="UP001214530">
    <property type="component" value="Chromosome"/>
</dbReference>
<keyword evidence="1" id="KW-0732">Signal</keyword>
<feature type="signal peptide" evidence="1">
    <location>
        <begin position="1"/>
        <end position="19"/>
    </location>
</feature>
<gene>
    <name evidence="2" type="ORF">P0Y49_07275</name>
</gene>
<organism evidence="2 3">
    <name type="scientific">Candidatus Pedobacter colombiensis</name>
    <dbReference type="NCBI Taxonomy" id="3121371"/>
    <lineage>
        <taxon>Bacteria</taxon>
        <taxon>Pseudomonadati</taxon>
        <taxon>Bacteroidota</taxon>
        <taxon>Sphingobacteriia</taxon>
        <taxon>Sphingobacteriales</taxon>
        <taxon>Sphingobacteriaceae</taxon>
        <taxon>Pedobacter</taxon>
    </lineage>
</organism>
<reference evidence="2" key="1">
    <citation type="submission" date="2023-03" db="EMBL/GenBank/DDBJ databases">
        <title>Andean soil-derived lignocellulolytic bacterial consortium as a source of novel taxa and putative plastic-active enzymes.</title>
        <authorList>
            <person name="Diaz-Garcia L."/>
            <person name="Chuvochina M."/>
            <person name="Feuerriegel G."/>
            <person name="Bunk B."/>
            <person name="Sproer C."/>
            <person name="Streit W.R."/>
            <person name="Rodriguez L.M."/>
            <person name="Overmann J."/>
            <person name="Jimenez D.J."/>
        </authorList>
    </citation>
    <scope>NUCLEOTIDE SEQUENCE</scope>
    <source>
        <strain evidence="2">MAG 3858</strain>
    </source>
</reference>
<dbReference type="EMBL" id="CP119313">
    <property type="protein sequence ID" value="WEK20937.1"/>
    <property type="molecule type" value="Genomic_DNA"/>
</dbReference>
<evidence type="ECO:0008006" key="4">
    <source>
        <dbReference type="Google" id="ProtNLM"/>
    </source>
</evidence>
<evidence type="ECO:0000256" key="1">
    <source>
        <dbReference type="SAM" id="SignalP"/>
    </source>
</evidence>
<name>A0AAJ5WE21_9SPHI</name>
<protein>
    <recommendedName>
        <fullName evidence="4">LTXXQ motif family protein</fullName>
    </recommendedName>
</protein>
<dbReference type="AlphaFoldDB" id="A0AAJ5WE21"/>
<accession>A0AAJ5WE21</accession>
<evidence type="ECO:0000313" key="2">
    <source>
        <dbReference type="EMBL" id="WEK20937.1"/>
    </source>
</evidence>
<evidence type="ECO:0000313" key="3">
    <source>
        <dbReference type="Proteomes" id="UP001214530"/>
    </source>
</evidence>